<evidence type="ECO:0000313" key="2">
    <source>
        <dbReference type="Proteomes" id="UP000199307"/>
    </source>
</evidence>
<comment type="caution">
    <text evidence="1">The sequence shown here is derived from an EMBL/GenBank/DDBJ whole genome shotgun (WGS) entry which is preliminary data.</text>
</comment>
<protein>
    <submittedName>
        <fullName evidence="1">Uncharacterized protein</fullName>
    </submittedName>
</protein>
<keyword evidence="2" id="KW-1185">Reference proteome</keyword>
<proteinExistence type="predicted"/>
<gene>
    <name evidence="1" type="ORF">SAMN02927916_3389</name>
</gene>
<reference evidence="1 2" key="1">
    <citation type="submission" date="2016-10" db="EMBL/GenBank/DDBJ databases">
        <authorList>
            <person name="Varghese N."/>
            <person name="Submissions S."/>
        </authorList>
    </citation>
    <scope>NUCLEOTIDE SEQUENCE [LARGE SCALE GENOMIC DNA]</scope>
    <source>
        <strain evidence="1 2">CGMCC 1.6859</strain>
    </source>
</reference>
<dbReference type="Proteomes" id="UP000199307">
    <property type="component" value="Unassembled WGS sequence"/>
</dbReference>
<sequence length="136" mass="15810">MKKIDLNDPKLKGKYYDVNDEGTEFSIPPRDFLDLGIEKVDEDLSLFVCNSTGCSNQVKITDRGNAEYAWYYLDNLSETDATITIERRWIYEGSWRRETAQCRLYPGEIREVFSFPRNQNPMCCITVCSLTNVNNK</sequence>
<accession>A0ABY0M2D8</accession>
<name>A0ABY0M2D8_9FLAO</name>
<evidence type="ECO:0000313" key="1">
    <source>
        <dbReference type="EMBL" id="SCY78787.1"/>
    </source>
</evidence>
<dbReference type="EMBL" id="FMVC01000005">
    <property type="protein sequence ID" value="SCY78787.1"/>
    <property type="molecule type" value="Genomic_DNA"/>
</dbReference>
<organism evidence="1 2">
    <name type="scientific">Flavobacterium anhuiense</name>
    <dbReference type="NCBI Taxonomy" id="459526"/>
    <lineage>
        <taxon>Bacteria</taxon>
        <taxon>Pseudomonadati</taxon>
        <taxon>Bacteroidota</taxon>
        <taxon>Flavobacteriia</taxon>
        <taxon>Flavobacteriales</taxon>
        <taxon>Flavobacteriaceae</taxon>
        <taxon>Flavobacterium</taxon>
    </lineage>
</organism>
<dbReference type="RefSeq" id="WP_091134229.1">
    <property type="nucleotide sequence ID" value="NZ_FMVC01000005.1"/>
</dbReference>